<dbReference type="AlphaFoldDB" id="A0A2M9ZQV8"/>
<proteinExistence type="predicted"/>
<protein>
    <submittedName>
        <fullName evidence="3">Uncharacterized protein</fullName>
    </submittedName>
</protein>
<evidence type="ECO:0000313" key="4">
    <source>
        <dbReference type="Proteomes" id="UP000231962"/>
    </source>
</evidence>
<keyword evidence="4" id="KW-1185">Reference proteome</keyword>
<dbReference type="OrthoDB" id="344209at2"/>
<sequence length="202" mass="23225">MHVPRSFKDFSQVQQRWEELRNLPKASPSELPSEIELEFPEENPSYIAKFSAPFNFKTLYPNFYGPVSLLMRKEFSDNREEYPGKYKVIVNKFRLESKDGCTSNLAEVEMSADVFAQNSNQAIWNFRFSSQIDSSVTDCYIFLATIPIGLGWIGFGPYIGFRGNREDQLNQLGRVALLEFFDEWKKHPILGGKKKSSDAGKI</sequence>
<reference evidence="4 5" key="1">
    <citation type="submission" date="2017-07" db="EMBL/GenBank/DDBJ databases">
        <title>Leptospira spp. isolated from tropical soils.</title>
        <authorList>
            <person name="Thibeaux R."/>
            <person name="Iraola G."/>
            <person name="Ferres I."/>
            <person name="Bierque E."/>
            <person name="Girault D."/>
            <person name="Soupe-Gilbert M.-E."/>
            <person name="Picardeau M."/>
            <person name="Goarant C."/>
        </authorList>
    </citation>
    <scope>NUCLEOTIDE SEQUENCE [LARGE SCALE GENOMIC DNA]</scope>
    <source>
        <strain evidence="3 5">FH1-B-B1</strain>
        <strain evidence="2 4">FH1-B-C1</strain>
    </source>
</reference>
<dbReference type="EMBL" id="NPDZ01000002">
    <property type="protein sequence ID" value="PJZ74458.1"/>
    <property type="molecule type" value="Genomic_DNA"/>
</dbReference>
<organism evidence="3 5">
    <name type="scientific">Leptospira perolatii</name>
    <dbReference type="NCBI Taxonomy" id="2023191"/>
    <lineage>
        <taxon>Bacteria</taxon>
        <taxon>Pseudomonadati</taxon>
        <taxon>Spirochaetota</taxon>
        <taxon>Spirochaetia</taxon>
        <taxon>Leptospirales</taxon>
        <taxon>Leptospiraceae</taxon>
        <taxon>Leptospira</taxon>
    </lineage>
</organism>
<accession>A0A2M9ZQV8</accession>
<keyword evidence="1" id="KW-0812">Transmembrane</keyword>
<gene>
    <name evidence="2" type="ORF">CH360_12975</name>
    <name evidence="3" type="ORF">CH373_04355</name>
</gene>
<evidence type="ECO:0000313" key="3">
    <source>
        <dbReference type="EMBL" id="PJZ74458.1"/>
    </source>
</evidence>
<keyword evidence="1" id="KW-1133">Transmembrane helix</keyword>
<dbReference type="Proteomes" id="UP000231990">
    <property type="component" value="Unassembled WGS sequence"/>
</dbReference>
<name>A0A2M9ZQV8_9LEPT</name>
<feature type="transmembrane region" description="Helical" evidence="1">
    <location>
        <begin position="140"/>
        <end position="161"/>
    </location>
</feature>
<evidence type="ECO:0000313" key="2">
    <source>
        <dbReference type="EMBL" id="PJZ69055.1"/>
    </source>
</evidence>
<evidence type="ECO:0000256" key="1">
    <source>
        <dbReference type="SAM" id="Phobius"/>
    </source>
</evidence>
<evidence type="ECO:0000313" key="5">
    <source>
        <dbReference type="Proteomes" id="UP000231990"/>
    </source>
</evidence>
<comment type="caution">
    <text evidence="3">The sequence shown here is derived from an EMBL/GenBank/DDBJ whole genome shotgun (WGS) entry which is preliminary data.</text>
</comment>
<keyword evidence="1" id="KW-0472">Membrane</keyword>
<dbReference type="EMBL" id="NPDY01000013">
    <property type="protein sequence ID" value="PJZ69055.1"/>
    <property type="molecule type" value="Genomic_DNA"/>
</dbReference>
<dbReference type="Proteomes" id="UP000231962">
    <property type="component" value="Unassembled WGS sequence"/>
</dbReference>